<gene>
    <name evidence="2" type="ORF">RB24_22535</name>
</gene>
<keyword evidence="1" id="KW-0472">Membrane</keyword>
<feature type="transmembrane region" description="Helical" evidence="1">
    <location>
        <begin position="44"/>
        <end position="65"/>
    </location>
</feature>
<name>A0ABX9BVX4_9BURK</name>
<keyword evidence="1" id="KW-1133">Transmembrane helix</keyword>
<comment type="caution">
    <text evidence="2">The sequence shown here is derived from an EMBL/GenBank/DDBJ whole genome shotgun (WGS) entry which is preliminary data.</text>
</comment>
<keyword evidence="3" id="KW-1185">Reference proteome</keyword>
<evidence type="ECO:0000313" key="3">
    <source>
        <dbReference type="Proteomes" id="UP000248631"/>
    </source>
</evidence>
<evidence type="ECO:0000256" key="1">
    <source>
        <dbReference type="SAM" id="Phobius"/>
    </source>
</evidence>
<reference evidence="2 3" key="1">
    <citation type="submission" date="2014-12" db="EMBL/GenBank/DDBJ databases">
        <title>Complete genome sequence of Herbaspirillum rubrisubalbicans Os38.</title>
        <authorList>
            <person name="Chen M."/>
            <person name="An Q."/>
        </authorList>
    </citation>
    <scope>NUCLEOTIDE SEQUENCE [LARGE SCALE GENOMIC DNA]</scope>
    <source>
        <strain evidence="2 3">Os38</strain>
    </source>
</reference>
<keyword evidence="1" id="KW-0812">Transmembrane</keyword>
<proteinExistence type="predicted"/>
<protein>
    <submittedName>
        <fullName evidence="2">Uncharacterized protein</fullName>
    </submittedName>
</protein>
<organism evidence="2 3">
    <name type="scientific">Herbaspirillum rubrisubalbicans</name>
    <dbReference type="NCBI Taxonomy" id="80842"/>
    <lineage>
        <taxon>Bacteria</taxon>
        <taxon>Pseudomonadati</taxon>
        <taxon>Pseudomonadota</taxon>
        <taxon>Betaproteobacteria</taxon>
        <taxon>Burkholderiales</taxon>
        <taxon>Oxalobacteraceae</taxon>
        <taxon>Herbaspirillum</taxon>
    </lineage>
</organism>
<dbReference type="Proteomes" id="UP000248631">
    <property type="component" value="Unassembled WGS sequence"/>
</dbReference>
<evidence type="ECO:0000313" key="2">
    <source>
        <dbReference type="EMBL" id="RAM61973.1"/>
    </source>
</evidence>
<accession>A0ABX9BVX4</accession>
<dbReference type="RefSeq" id="WP_112069765.1">
    <property type="nucleotide sequence ID" value="NZ_JUGD01000030.1"/>
</dbReference>
<sequence length="114" mass="12517">MMTPWLPDILGCGVSSSPGAIHFLVTITLDDDKRPLTAQLIPGWEGACILLGMFIFITGSSLKIARKWMPFARLTEQVLATLGFPEPSEIDLVKSSRGLRKATETDGSGIFFRY</sequence>
<dbReference type="EMBL" id="JUGD01000030">
    <property type="protein sequence ID" value="RAM61973.1"/>
    <property type="molecule type" value="Genomic_DNA"/>
</dbReference>